<evidence type="ECO:0000256" key="7">
    <source>
        <dbReference type="ARBA" id="ARBA00022519"/>
    </source>
</evidence>
<dbReference type="PATRIC" id="fig|37636.3.peg.839"/>
<feature type="transmembrane region" description="Helical" evidence="12">
    <location>
        <begin position="179"/>
        <end position="197"/>
    </location>
</feature>
<name>A0A0N0ZP02_THESC</name>
<dbReference type="PIRSF" id="PIRSF002764">
    <property type="entry name" value="CcmB"/>
    <property type="match status" value="1"/>
</dbReference>
<dbReference type="InterPro" id="IPR003544">
    <property type="entry name" value="Cyt_c_biogenesis_CcmB"/>
</dbReference>
<gene>
    <name evidence="13" type="ORF">AN926_08290</name>
</gene>
<evidence type="ECO:0000256" key="10">
    <source>
        <dbReference type="ARBA" id="ARBA00022989"/>
    </source>
</evidence>
<dbReference type="GO" id="GO:0015232">
    <property type="term" value="F:heme transmembrane transporter activity"/>
    <property type="evidence" value="ECO:0007669"/>
    <property type="project" value="InterPro"/>
</dbReference>
<dbReference type="Pfam" id="PF03379">
    <property type="entry name" value="CcmB"/>
    <property type="match status" value="1"/>
</dbReference>
<comment type="caution">
    <text evidence="13">The sequence shown here is derived from an EMBL/GenBank/DDBJ whole genome shotgun (WGS) entry which is preliminary data.</text>
</comment>
<protein>
    <recommendedName>
        <fullName evidence="4">Heme exporter protein B</fullName>
    </recommendedName>
</protein>
<comment type="function">
    <text evidence="1">Required for the export of heme to the periplasm for the biogenesis of c-type cytochromes.</text>
</comment>
<keyword evidence="9" id="KW-0201">Cytochrome c-type biogenesis</keyword>
<accession>A0A0N0ZP02</accession>
<feature type="transmembrane region" description="Helical" evidence="12">
    <location>
        <begin position="146"/>
        <end position="167"/>
    </location>
</feature>
<evidence type="ECO:0000256" key="2">
    <source>
        <dbReference type="ARBA" id="ARBA00004429"/>
    </source>
</evidence>
<keyword evidence="8 12" id="KW-0812">Transmembrane</keyword>
<evidence type="ECO:0000256" key="4">
    <source>
        <dbReference type="ARBA" id="ARBA00016452"/>
    </source>
</evidence>
<dbReference type="GO" id="GO:1903607">
    <property type="term" value="P:cytochrome c biosynthetic process"/>
    <property type="evidence" value="ECO:0007669"/>
    <property type="project" value="TreeGrafter"/>
</dbReference>
<feature type="transmembrane region" description="Helical" evidence="12">
    <location>
        <begin position="40"/>
        <end position="60"/>
    </location>
</feature>
<feature type="transmembrane region" description="Helical" evidence="12">
    <location>
        <begin position="72"/>
        <end position="91"/>
    </location>
</feature>
<reference evidence="13 14" key="1">
    <citation type="submission" date="2015-09" db="EMBL/GenBank/DDBJ databases">
        <title>Draft genome sequence of Thermus scotoductus strain K1 isolated from a geothermal spring in Nagorno-Karabakh, Armenia.</title>
        <authorList>
            <person name="Saghatelyan A."/>
            <person name="Poghosyan L."/>
            <person name="Panosyan H."/>
            <person name="Birkeland N.-K."/>
        </authorList>
    </citation>
    <scope>NUCLEOTIDE SEQUENCE [LARGE SCALE GENOMIC DNA]</scope>
    <source>
        <strain evidence="13 14">K1</strain>
    </source>
</reference>
<evidence type="ECO:0000313" key="14">
    <source>
        <dbReference type="Proteomes" id="UP000053099"/>
    </source>
</evidence>
<evidence type="ECO:0000256" key="8">
    <source>
        <dbReference type="ARBA" id="ARBA00022692"/>
    </source>
</evidence>
<evidence type="ECO:0000256" key="5">
    <source>
        <dbReference type="ARBA" id="ARBA00022448"/>
    </source>
</evidence>
<organism evidence="13 14">
    <name type="scientific">Thermus scotoductus</name>
    <dbReference type="NCBI Taxonomy" id="37636"/>
    <lineage>
        <taxon>Bacteria</taxon>
        <taxon>Thermotogati</taxon>
        <taxon>Deinococcota</taxon>
        <taxon>Deinococci</taxon>
        <taxon>Thermales</taxon>
        <taxon>Thermaceae</taxon>
        <taxon>Thermus</taxon>
    </lineage>
</organism>
<evidence type="ECO:0000256" key="3">
    <source>
        <dbReference type="ARBA" id="ARBA00010544"/>
    </source>
</evidence>
<evidence type="ECO:0000256" key="9">
    <source>
        <dbReference type="ARBA" id="ARBA00022748"/>
    </source>
</evidence>
<dbReference type="PANTHER" id="PTHR30070">
    <property type="entry name" value="HEME EXPORTER PROTEIN B"/>
    <property type="match status" value="1"/>
</dbReference>
<keyword evidence="7" id="KW-0997">Cell inner membrane</keyword>
<dbReference type="GO" id="GO:0017004">
    <property type="term" value="P:cytochrome complex assembly"/>
    <property type="evidence" value="ECO:0007669"/>
    <property type="project" value="UniProtKB-KW"/>
</dbReference>
<keyword evidence="6" id="KW-1003">Cell membrane</keyword>
<dbReference type="InterPro" id="IPR026031">
    <property type="entry name" value="Cyt_c_CcmB_bac"/>
</dbReference>
<dbReference type="GO" id="GO:0005886">
    <property type="term" value="C:plasma membrane"/>
    <property type="evidence" value="ECO:0007669"/>
    <property type="project" value="UniProtKB-SubCell"/>
</dbReference>
<feature type="transmembrane region" description="Helical" evidence="12">
    <location>
        <begin position="111"/>
        <end position="139"/>
    </location>
</feature>
<evidence type="ECO:0000256" key="11">
    <source>
        <dbReference type="ARBA" id="ARBA00023136"/>
    </source>
</evidence>
<dbReference type="EMBL" id="LJJR01000023">
    <property type="protein sequence ID" value="KPD29131.1"/>
    <property type="molecule type" value="Genomic_DNA"/>
</dbReference>
<keyword evidence="11 12" id="KW-0472">Membrane</keyword>
<dbReference type="Proteomes" id="UP000053099">
    <property type="component" value="Unassembled WGS sequence"/>
</dbReference>
<evidence type="ECO:0000256" key="12">
    <source>
        <dbReference type="SAM" id="Phobius"/>
    </source>
</evidence>
<comment type="subcellular location">
    <subcellularLocation>
        <location evidence="2">Cell inner membrane</location>
        <topology evidence="2">Multi-pass membrane protein</topology>
    </subcellularLocation>
</comment>
<evidence type="ECO:0000256" key="6">
    <source>
        <dbReference type="ARBA" id="ARBA00022475"/>
    </source>
</evidence>
<comment type="similarity">
    <text evidence="3">Belongs to the CcmB/CycW/HelB family.</text>
</comment>
<keyword evidence="5" id="KW-0813">Transport</keyword>
<evidence type="ECO:0000313" key="13">
    <source>
        <dbReference type="EMBL" id="KPD29131.1"/>
    </source>
</evidence>
<keyword evidence="10 12" id="KW-1133">Transmembrane helix</keyword>
<dbReference type="PANTHER" id="PTHR30070:SF1">
    <property type="entry name" value="CYTOCHROME C BIOGENESIS B-RELATED"/>
    <property type="match status" value="1"/>
</dbReference>
<feature type="transmembrane region" description="Helical" evidence="12">
    <location>
        <begin position="218"/>
        <end position="238"/>
    </location>
</feature>
<sequence>MKLPVEGWPEAAEQGRVGVVRRVVLLALRDLRLEVRDRSGLLSILAFFAVMLFIMALALGPEEEPLRRAAPGVLWVALAFGSTLLSTRAFALEVEEGTLDDLLLAPGGKEWIYFGKLLFQMLLLLPLAALALLMAAGLFYLPLERLFPLFLTLVLGVLGYASVATFYAGLLARLRGREVLLPLLLFSLVVPVVLASVRATTGLAEGLPVAEISDWWQLLLVFDVVYLTASALLFPVVMEG</sequence>
<proteinExistence type="inferred from homology"/>
<evidence type="ECO:0000256" key="1">
    <source>
        <dbReference type="ARBA" id="ARBA00002442"/>
    </source>
</evidence>
<dbReference type="AlphaFoldDB" id="A0A0N0ZP02"/>
<dbReference type="PRINTS" id="PR01414">
    <property type="entry name" value="CCMBBIOGNSIS"/>
</dbReference>